<dbReference type="Proteomes" id="UP000679335">
    <property type="component" value="Chromosome"/>
</dbReference>
<dbReference type="EMBL" id="CP076023">
    <property type="protein sequence ID" value="QWC16525.1"/>
    <property type="molecule type" value="Genomic_DNA"/>
</dbReference>
<accession>A0ABX8GKQ2</accession>
<dbReference type="RefSeq" id="WP_208197088.1">
    <property type="nucleotide sequence ID" value="NZ_CP076023.1"/>
</dbReference>
<evidence type="ECO:0000256" key="1">
    <source>
        <dbReference type="SAM" id="MobiDB-lite"/>
    </source>
</evidence>
<organism evidence="2 3">
    <name type="scientific">Cellulomonas dongxiuzhuiae</name>
    <dbReference type="NCBI Taxonomy" id="2819979"/>
    <lineage>
        <taxon>Bacteria</taxon>
        <taxon>Bacillati</taxon>
        <taxon>Actinomycetota</taxon>
        <taxon>Actinomycetes</taxon>
        <taxon>Micrococcales</taxon>
        <taxon>Cellulomonadaceae</taxon>
        <taxon>Cellulomonas</taxon>
    </lineage>
</organism>
<protein>
    <submittedName>
        <fullName evidence="2">Uncharacterized protein</fullName>
    </submittedName>
</protein>
<proteinExistence type="predicted"/>
<gene>
    <name evidence="2" type="ORF">KKR89_02310</name>
</gene>
<sequence>MEDNMSAPTHNTTRRRTLKQGRLTELLARREQVGTAWAERASHGPPGLGDLTRELTIIEFALTEQWPHLAQSWLPAWVISDARKLHDPSTKTDGTCGICRSSTRQAAA</sequence>
<feature type="compositionally biased region" description="Polar residues" evidence="1">
    <location>
        <begin position="1"/>
        <end position="11"/>
    </location>
</feature>
<name>A0ABX8GKQ2_9CELL</name>
<evidence type="ECO:0000313" key="2">
    <source>
        <dbReference type="EMBL" id="QWC16525.1"/>
    </source>
</evidence>
<feature type="region of interest" description="Disordered" evidence="1">
    <location>
        <begin position="1"/>
        <end position="22"/>
    </location>
</feature>
<evidence type="ECO:0000313" key="3">
    <source>
        <dbReference type="Proteomes" id="UP000679335"/>
    </source>
</evidence>
<feature type="region of interest" description="Disordered" evidence="1">
    <location>
        <begin position="87"/>
        <end position="108"/>
    </location>
</feature>
<keyword evidence="3" id="KW-1185">Reference proteome</keyword>
<reference evidence="2 3" key="1">
    <citation type="submission" date="2021-05" db="EMBL/GenBank/DDBJ databases">
        <title>Novel species in genus Cellulomonas.</title>
        <authorList>
            <person name="Zhang G."/>
        </authorList>
    </citation>
    <scope>NUCLEOTIDE SEQUENCE [LARGE SCALE GENOMIC DNA]</scope>
    <source>
        <strain evidence="3">zg-ZUI157</strain>
    </source>
</reference>